<sequence>MVRTGKESAQNTWGWHERGGRGVRGSVEVSPQRERLADVVAATVEVAGESGQAGAFTGEVAAALASVIGKLADKAVDAAELTGFVSGWQEAVEALREADGESVTAGAQVYRIPGWGTPGTPDGPAGARTDA</sequence>
<feature type="region of interest" description="Disordered" evidence="1">
    <location>
        <begin position="109"/>
        <end position="131"/>
    </location>
</feature>
<dbReference type="EMBL" id="BAAABX010000063">
    <property type="protein sequence ID" value="GAA0430066.1"/>
    <property type="molecule type" value="Genomic_DNA"/>
</dbReference>
<protein>
    <recommendedName>
        <fullName evidence="4">YbaB/EbfC family DNA-binding protein</fullName>
    </recommendedName>
</protein>
<accession>A0ABP3IW84</accession>
<evidence type="ECO:0000313" key="2">
    <source>
        <dbReference type="EMBL" id="GAA0430066.1"/>
    </source>
</evidence>
<feature type="region of interest" description="Disordered" evidence="1">
    <location>
        <begin position="1"/>
        <end position="29"/>
    </location>
</feature>
<evidence type="ECO:0008006" key="4">
    <source>
        <dbReference type="Google" id="ProtNLM"/>
    </source>
</evidence>
<evidence type="ECO:0000313" key="3">
    <source>
        <dbReference type="Proteomes" id="UP001500879"/>
    </source>
</evidence>
<comment type="caution">
    <text evidence="2">The sequence shown here is derived from an EMBL/GenBank/DDBJ whole genome shotgun (WGS) entry which is preliminary data.</text>
</comment>
<gene>
    <name evidence="2" type="ORF">GCM10010357_59680</name>
</gene>
<feature type="compositionally biased region" description="Low complexity" evidence="1">
    <location>
        <begin position="113"/>
        <end position="131"/>
    </location>
</feature>
<dbReference type="Proteomes" id="UP001500879">
    <property type="component" value="Unassembled WGS sequence"/>
</dbReference>
<organism evidence="2 3">
    <name type="scientific">Streptomyces luteireticuli</name>
    <dbReference type="NCBI Taxonomy" id="173858"/>
    <lineage>
        <taxon>Bacteria</taxon>
        <taxon>Bacillati</taxon>
        <taxon>Actinomycetota</taxon>
        <taxon>Actinomycetes</taxon>
        <taxon>Kitasatosporales</taxon>
        <taxon>Streptomycetaceae</taxon>
        <taxon>Streptomyces</taxon>
    </lineage>
</organism>
<evidence type="ECO:0000256" key="1">
    <source>
        <dbReference type="SAM" id="MobiDB-lite"/>
    </source>
</evidence>
<proteinExistence type="predicted"/>
<reference evidence="3" key="1">
    <citation type="journal article" date="2019" name="Int. J. Syst. Evol. Microbiol.">
        <title>The Global Catalogue of Microorganisms (GCM) 10K type strain sequencing project: providing services to taxonomists for standard genome sequencing and annotation.</title>
        <authorList>
            <consortium name="The Broad Institute Genomics Platform"/>
            <consortium name="The Broad Institute Genome Sequencing Center for Infectious Disease"/>
            <person name="Wu L."/>
            <person name="Ma J."/>
        </authorList>
    </citation>
    <scope>NUCLEOTIDE SEQUENCE [LARGE SCALE GENOMIC DNA]</scope>
    <source>
        <strain evidence="3">JCM 4788</strain>
    </source>
</reference>
<name>A0ABP3IW84_9ACTN</name>
<keyword evidence="3" id="KW-1185">Reference proteome</keyword>